<reference evidence="1 2" key="1">
    <citation type="submission" date="2018-02" db="EMBL/GenBank/DDBJ databases">
        <title>The genomes of Aspergillus section Nigri reveals drivers in fungal speciation.</title>
        <authorList>
            <consortium name="DOE Joint Genome Institute"/>
            <person name="Vesth T.C."/>
            <person name="Nybo J."/>
            <person name="Theobald S."/>
            <person name="Brandl J."/>
            <person name="Frisvad J.C."/>
            <person name="Nielsen K.F."/>
            <person name="Lyhne E.K."/>
            <person name="Kogle M.E."/>
            <person name="Kuo A."/>
            <person name="Riley R."/>
            <person name="Clum A."/>
            <person name="Nolan M."/>
            <person name="Lipzen A."/>
            <person name="Salamov A."/>
            <person name="Henrissat B."/>
            <person name="Wiebenga A."/>
            <person name="De vries R.P."/>
            <person name="Grigoriev I.V."/>
            <person name="Mortensen U.H."/>
            <person name="Andersen M.R."/>
            <person name="Baker S.E."/>
        </authorList>
    </citation>
    <scope>NUCLEOTIDE SEQUENCE [LARGE SCALE GENOMIC DNA]</scope>
    <source>
        <strain evidence="1 2">CBS 707.79</strain>
    </source>
</reference>
<dbReference type="AlphaFoldDB" id="A0A319DHV4"/>
<name>A0A319DHV4_9EURO</name>
<protein>
    <submittedName>
        <fullName evidence="1">Uncharacterized protein</fullName>
    </submittedName>
</protein>
<sequence length="73" mass="8595">MRILTFSTLIVILRREFGRQFRMTFNKASNPAFRYSIMLIWLQLCLIKQLGRESSIADIKRQSTVGHIKKPLL</sequence>
<keyword evidence="2" id="KW-1185">Reference proteome</keyword>
<dbReference type="EMBL" id="KZ825832">
    <property type="protein sequence ID" value="PYH96869.1"/>
    <property type="molecule type" value="Genomic_DNA"/>
</dbReference>
<gene>
    <name evidence="1" type="ORF">BO71DRAFT_157295</name>
</gene>
<dbReference type="VEuPathDB" id="FungiDB:BO71DRAFT_157295"/>
<accession>A0A319DHV4</accession>
<organism evidence="1 2">
    <name type="scientific">Aspergillus ellipticus CBS 707.79</name>
    <dbReference type="NCBI Taxonomy" id="1448320"/>
    <lineage>
        <taxon>Eukaryota</taxon>
        <taxon>Fungi</taxon>
        <taxon>Dikarya</taxon>
        <taxon>Ascomycota</taxon>
        <taxon>Pezizomycotina</taxon>
        <taxon>Eurotiomycetes</taxon>
        <taxon>Eurotiomycetidae</taxon>
        <taxon>Eurotiales</taxon>
        <taxon>Aspergillaceae</taxon>
        <taxon>Aspergillus</taxon>
        <taxon>Aspergillus subgen. Circumdati</taxon>
    </lineage>
</organism>
<proteinExistence type="predicted"/>
<evidence type="ECO:0000313" key="2">
    <source>
        <dbReference type="Proteomes" id="UP000247810"/>
    </source>
</evidence>
<dbReference type="Proteomes" id="UP000247810">
    <property type="component" value="Unassembled WGS sequence"/>
</dbReference>
<evidence type="ECO:0000313" key="1">
    <source>
        <dbReference type="EMBL" id="PYH96869.1"/>
    </source>
</evidence>